<organism evidence="4 5">
    <name type="scientific">Pseudomonas fontis</name>
    <dbReference type="NCBI Taxonomy" id="2942633"/>
    <lineage>
        <taxon>Bacteria</taxon>
        <taxon>Pseudomonadati</taxon>
        <taxon>Pseudomonadota</taxon>
        <taxon>Gammaproteobacteria</taxon>
        <taxon>Pseudomonadales</taxon>
        <taxon>Pseudomonadaceae</taxon>
        <taxon>Pseudomonas</taxon>
    </lineage>
</organism>
<accession>A0ABT5NU59</accession>
<dbReference type="PANTHER" id="PTHR35936:SF32">
    <property type="entry name" value="MEMBRANE-BOUND LYTIC MUREIN TRANSGLYCOSYLASE F"/>
    <property type="match status" value="1"/>
</dbReference>
<dbReference type="Pfam" id="PF01464">
    <property type="entry name" value="SLT"/>
    <property type="match status" value="1"/>
</dbReference>
<sequence>MTRKLLLSLLSVGLLLAGPAHARLPGPQQAVPAAKVRDLAQIRSSRELRVLVNQSRNSSGEVKGESVGVEYHRLRAFEHYLNARARDGQAIRLKIIPKAKEQLLGALTRGEGDLAAPGELLDPTSTRGVSASDPVLDQVPLVLVGHKGGRVYQRVEQLSGRTLALTSSSAAGDTLHEINQKLALRKLAPIKVEWVDPSLAVEDVLEMVQAGVFQLTVVEQPIAERWAKVMPKLQVQRKVRLTTPEAMHWYVRRDAAMLNASVDAFLQGYRPPENQDAAFERIYRRLYKVHNPLARVSRQRLEKLRPVLQRHAQAQNLDWLNLAALAFKESSLDPTARGAGGAHGLMQITPSAAQRVGVSDIASVEGNVQASARYLSLIRRKFFASNQLNERERMAFVLAAYNLGPERVQAMRAEAKRRGLNSNQWFFQVERIAMEQVGMGPVSYVNSVNKYFLAFDRERESLELPERKVVSRK</sequence>
<protein>
    <submittedName>
        <fullName evidence="4">Transglycosylase SLT domain-containing protein</fullName>
    </submittedName>
</protein>
<reference evidence="4 5" key="1">
    <citation type="submission" date="2022-05" db="EMBL/GenBank/DDBJ databases">
        <title>Novel Pseudomonas spp. Isolated from a Rainbow Trout Aquaculture Facility.</title>
        <authorList>
            <person name="Testerman T."/>
            <person name="Graf J."/>
        </authorList>
    </citation>
    <scope>NUCLEOTIDE SEQUENCE [LARGE SCALE GENOMIC DNA]</scope>
    <source>
        <strain evidence="4 5">ID681</strain>
    </source>
</reference>
<feature type="signal peptide" evidence="2">
    <location>
        <begin position="1"/>
        <end position="22"/>
    </location>
</feature>
<dbReference type="EMBL" id="JAMDGY010000035">
    <property type="protein sequence ID" value="MDD0991706.1"/>
    <property type="molecule type" value="Genomic_DNA"/>
</dbReference>
<evidence type="ECO:0000313" key="5">
    <source>
        <dbReference type="Proteomes" id="UP001148203"/>
    </source>
</evidence>
<evidence type="ECO:0000313" key="4">
    <source>
        <dbReference type="EMBL" id="MDD0991706.1"/>
    </source>
</evidence>
<keyword evidence="2" id="KW-0732">Signal</keyword>
<name>A0ABT5NU59_9PSED</name>
<dbReference type="SUPFAM" id="SSF53955">
    <property type="entry name" value="Lysozyme-like"/>
    <property type="match status" value="1"/>
</dbReference>
<feature type="domain" description="Transglycosylase SLT" evidence="3">
    <location>
        <begin position="309"/>
        <end position="418"/>
    </location>
</feature>
<dbReference type="Gene3D" id="1.10.530.10">
    <property type="match status" value="1"/>
</dbReference>
<gene>
    <name evidence="4" type="ORF">M5G11_14265</name>
</gene>
<comment type="caution">
    <text evidence="4">The sequence shown here is derived from an EMBL/GenBank/DDBJ whole genome shotgun (WGS) entry which is preliminary data.</text>
</comment>
<dbReference type="PANTHER" id="PTHR35936">
    <property type="entry name" value="MEMBRANE-BOUND LYTIC MUREIN TRANSGLYCOSYLASE F"/>
    <property type="match status" value="1"/>
</dbReference>
<dbReference type="Proteomes" id="UP001148203">
    <property type="component" value="Unassembled WGS sequence"/>
</dbReference>
<dbReference type="SUPFAM" id="SSF53850">
    <property type="entry name" value="Periplasmic binding protein-like II"/>
    <property type="match status" value="1"/>
</dbReference>
<evidence type="ECO:0000256" key="2">
    <source>
        <dbReference type="SAM" id="SignalP"/>
    </source>
</evidence>
<dbReference type="InterPro" id="IPR008258">
    <property type="entry name" value="Transglycosylase_SLT_dom_1"/>
</dbReference>
<feature type="chain" id="PRO_5045840560" evidence="2">
    <location>
        <begin position="23"/>
        <end position="473"/>
    </location>
</feature>
<comment type="similarity">
    <text evidence="1">Belongs to the bacterial solute-binding protein 3 family.</text>
</comment>
<dbReference type="InterPro" id="IPR023346">
    <property type="entry name" value="Lysozyme-like_dom_sf"/>
</dbReference>
<dbReference type="Gene3D" id="3.40.190.10">
    <property type="entry name" value="Periplasmic binding protein-like II"/>
    <property type="match status" value="2"/>
</dbReference>
<evidence type="ECO:0000259" key="3">
    <source>
        <dbReference type="Pfam" id="PF01464"/>
    </source>
</evidence>
<keyword evidence="5" id="KW-1185">Reference proteome</keyword>
<proteinExistence type="inferred from homology"/>
<evidence type="ECO:0000256" key="1">
    <source>
        <dbReference type="ARBA" id="ARBA00010333"/>
    </source>
</evidence>
<dbReference type="CDD" id="cd01009">
    <property type="entry name" value="PBP2_YfhD_N"/>
    <property type="match status" value="1"/>
</dbReference>
<dbReference type="RefSeq" id="WP_273913778.1">
    <property type="nucleotide sequence ID" value="NZ_JAMDGX010000105.1"/>
</dbReference>